<evidence type="ECO:0000313" key="4">
    <source>
        <dbReference type="EMBL" id="RXQ97409.1"/>
    </source>
</evidence>
<dbReference type="OrthoDB" id="88903at2"/>
<accession>A0A4Q1JPT7</accession>
<dbReference type="SUPFAM" id="SSF52540">
    <property type="entry name" value="P-loop containing nucleoside triphosphate hydrolases"/>
    <property type="match status" value="1"/>
</dbReference>
<dbReference type="Pfam" id="PF07693">
    <property type="entry name" value="KAP_NTPase"/>
    <property type="match status" value="1"/>
</dbReference>
<dbReference type="PANTHER" id="PTHR22674:SF6">
    <property type="entry name" value="NTPASE KAP FAMILY P-LOOP DOMAIN-CONTAINING PROTEIN 1"/>
    <property type="match status" value="1"/>
</dbReference>
<dbReference type="AlphaFoldDB" id="A0A4Q1JPT7"/>
<evidence type="ECO:0000259" key="3">
    <source>
        <dbReference type="Pfam" id="PF07693"/>
    </source>
</evidence>
<feature type="transmembrane region" description="Helical" evidence="2">
    <location>
        <begin position="343"/>
        <end position="361"/>
    </location>
</feature>
<evidence type="ECO:0000256" key="2">
    <source>
        <dbReference type="SAM" id="Phobius"/>
    </source>
</evidence>
<proteinExistence type="predicted"/>
<dbReference type="EMBL" id="SAXA01000001">
    <property type="protein sequence ID" value="RXQ97409.1"/>
    <property type="molecule type" value="Genomic_DNA"/>
</dbReference>
<name>A0A4Q1JPT7_9BACT</name>
<feature type="region of interest" description="Disordered" evidence="1">
    <location>
        <begin position="549"/>
        <end position="600"/>
    </location>
</feature>
<gene>
    <name evidence="4" type="ORF">EO244_00540</name>
</gene>
<keyword evidence="2" id="KW-0472">Membrane</keyword>
<feature type="compositionally biased region" description="Low complexity" evidence="1">
    <location>
        <begin position="550"/>
        <end position="568"/>
    </location>
</feature>
<evidence type="ECO:0000313" key="5">
    <source>
        <dbReference type="Proteomes" id="UP000289703"/>
    </source>
</evidence>
<feature type="compositionally biased region" description="Polar residues" evidence="1">
    <location>
        <begin position="581"/>
        <end position="599"/>
    </location>
</feature>
<feature type="transmembrane region" description="Helical" evidence="2">
    <location>
        <begin position="373"/>
        <end position="392"/>
    </location>
</feature>
<dbReference type="Proteomes" id="UP000289703">
    <property type="component" value="Unassembled WGS sequence"/>
</dbReference>
<dbReference type="Gene3D" id="3.40.50.300">
    <property type="entry name" value="P-loop containing nucleotide triphosphate hydrolases"/>
    <property type="match status" value="1"/>
</dbReference>
<feature type="domain" description="KAP NTPase" evidence="3">
    <location>
        <begin position="223"/>
        <end position="633"/>
    </location>
</feature>
<dbReference type="InterPro" id="IPR027417">
    <property type="entry name" value="P-loop_NTPase"/>
</dbReference>
<sequence>MKFFDDFPYNIKNSKEYYNVEIEFPAYIPGLGNEKLYYHVMGSRDIADYLEMVRDGSVGDQHIGARSFKIVQLKAIRIFDFSKVSDFNSLDNYGDYQEEYRKAKKVDLTPLEVYESLGRDVTNDFKIDLRKLHNVSGQTKEQLIDEIESHLHPEQISKQMSSGESRTSGQGNVLTDAIEPFTSGNGQGESQNNDPLYTELEFIKYNSYSIKDSKLPPAFQVEQIAEVFADHITEFKKDNGQMLCVTGKWGRGKTYFINKLCGKLNIDYETATSEDKSKFHFVKFHAWKYQDTPAIWAYLYKTLIYSYTDKISKISFWKPRQYNKSKYWQIFKLTVASKGHWNTWLKSTLLICFSFLWYFIFSFNEKLEAFKEISLLFGGTLALLLFIFKVLSFRASTKKPLKNLLQSFSKVPSFNQLLGFQAEIQTELIHLLKAWINKSDEKRLLLFIDDLDRCSEDRMIQIVDALRVMLEDPEITSRMIVLVAVDEEKLKKAIRHKYKDLYKDDEVELVKLENEYMDKLFISGIKLASLTKVNRVEFFETILKDENHPSFNEDSNSSDSSVEGNSSGAERVRATSDGGATFSQTSEESIGNSGHPNTSLPLEEEYVELSEHEIELFKIELEKKEDLSPRQIRILYYRYRLARNLWAKSHPAEQFPSEAIVTNLFLDKPKISEAQGKDILEMVRAY</sequence>
<dbReference type="PANTHER" id="PTHR22674">
    <property type="entry name" value="NTPASE, KAP FAMILY P-LOOP DOMAIN-CONTAINING 1"/>
    <property type="match status" value="1"/>
</dbReference>
<keyword evidence="5" id="KW-1185">Reference proteome</keyword>
<dbReference type="InterPro" id="IPR011646">
    <property type="entry name" value="KAP_P-loop"/>
</dbReference>
<keyword evidence="2" id="KW-0812">Transmembrane</keyword>
<protein>
    <recommendedName>
        <fullName evidence="3">KAP NTPase domain-containing protein</fullName>
    </recommendedName>
</protein>
<evidence type="ECO:0000256" key="1">
    <source>
        <dbReference type="SAM" id="MobiDB-lite"/>
    </source>
</evidence>
<comment type="caution">
    <text evidence="4">The sequence shown here is derived from an EMBL/GenBank/DDBJ whole genome shotgun (WGS) entry which is preliminary data.</text>
</comment>
<reference evidence="4 5" key="1">
    <citation type="submission" date="2019-01" db="EMBL/GenBank/DDBJ databases">
        <title>Ancylomarina salipaludis sp. nov., isolated from a salt marsh.</title>
        <authorList>
            <person name="Yoon J.-H."/>
        </authorList>
    </citation>
    <scope>NUCLEOTIDE SEQUENCE [LARGE SCALE GENOMIC DNA]</scope>
    <source>
        <strain evidence="4 5">SHSM-M15</strain>
    </source>
</reference>
<organism evidence="4 5">
    <name type="scientific">Ancylomarina salipaludis</name>
    <dbReference type="NCBI Taxonomy" id="2501299"/>
    <lineage>
        <taxon>Bacteria</taxon>
        <taxon>Pseudomonadati</taxon>
        <taxon>Bacteroidota</taxon>
        <taxon>Bacteroidia</taxon>
        <taxon>Marinilabiliales</taxon>
        <taxon>Marinifilaceae</taxon>
        <taxon>Ancylomarina</taxon>
    </lineage>
</organism>
<keyword evidence="2" id="KW-1133">Transmembrane helix</keyword>
<dbReference type="InterPro" id="IPR052754">
    <property type="entry name" value="NTPase_KAP_P-loop"/>
</dbReference>
<dbReference type="RefSeq" id="WP_129251900.1">
    <property type="nucleotide sequence ID" value="NZ_SAXA01000001.1"/>
</dbReference>